<evidence type="ECO:0000313" key="2">
    <source>
        <dbReference type="Proteomes" id="UP000756132"/>
    </source>
</evidence>
<dbReference type="EMBL" id="CP090167">
    <property type="protein sequence ID" value="UJO18070.1"/>
    <property type="molecule type" value="Genomic_DNA"/>
</dbReference>
<accession>A0A9Q8LIM2</accession>
<gene>
    <name evidence="1" type="ORF">CLAFUR5_06228</name>
</gene>
<dbReference type="RefSeq" id="XP_047762436.1">
    <property type="nucleotide sequence ID" value="XM_047905376.1"/>
</dbReference>
<dbReference type="OrthoDB" id="6077919at2759"/>
<evidence type="ECO:0000313" key="1">
    <source>
        <dbReference type="EMBL" id="UJO18070.1"/>
    </source>
</evidence>
<reference evidence="1" key="2">
    <citation type="journal article" date="2022" name="Microb. Genom.">
        <title>A chromosome-scale genome assembly of the tomato pathogen Cladosporium fulvum reveals a compartmentalized genome architecture and the presence of a dispensable chromosome.</title>
        <authorList>
            <person name="Zaccaron A.Z."/>
            <person name="Chen L.H."/>
            <person name="Samaras A."/>
            <person name="Stergiopoulos I."/>
        </authorList>
    </citation>
    <scope>NUCLEOTIDE SEQUENCE</scope>
    <source>
        <strain evidence="1">Race5_Kim</strain>
    </source>
</reference>
<name>A0A9Q8LIM2_PASFU</name>
<reference evidence="1" key="1">
    <citation type="submission" date="2021-12" db="EMBL/GenBank/DDBJ databases">
        <authorList>
            <person name="Zaccaron A."/>
            <person name="Stergiopoulos I."/>
        </authorList>
    </citation>
    <scope>NUCLEOTIDE SEQUENCE</scope>
    <source>
        <strain evidence="1">Race5_Kim</strain>
    </source>
</reference>
<organism evidence="1 2">
    <name type="scientific">Passalora fulva</name>
    <name type="common">Tomato leaf mold</name>
    <name type="synonym">Cladosporium fulvum</name>
    <dbReference type="NCBI Taxonomy" id="5499"/>
    <lineage>
        <taxon>Eukaryota</taxon>
        <taxon>Fungi</taxon>
        <taxon>Dikarya</taxon>
        <taxon>Ascomycota</taxon>
        <taxon>Pezizomycotina</taxon>
        <taxon>Dothideomycetes</taxon>
        <taxon>Dothideomycetidae</taxon>
        <taxon>Mycosphaerellales</taxon>
        <taxon>Mycosphaerellaceae</taxon>
        <taxon>Fulvia</taxon>
    </lineage>
</organism>
<dbReference type="GeneID" id="71986106"/>
<dbReference type="KEGG" id="ffu:CLAFUR5_06228"/>
<dbReference type="Proteomes" id="UP000756132">
    <property type="component" value="Chromosome 5"/>
</dbReference>
<protein>
    <submittedName>
        <fullName evidence="1">Uncharacterized protein</fullName>
    </submittedName>
</protein>
<sequence>MRDRKHDIQLPGMKRFTSYTEYYDACRKVCEEWTAKTAIGIDLNFFRTLADRPVKEETNEELHDTDDDVAVGEQELLAPTSVKKQELKVTRSRSAPVDNTVQAATPKQFLYYLYHSAHRLIVDDMYGAFDQGSFVHRKLFRRSLPGGVPAFLEISTAWRCLMLASYLIWIAGSKTDCSPADQMDDDTEHALAYPDLPCYIDYADKDDAFYDVMYGLWLRGLVSESRRWFNESRIRRMVGYIGSEEEFKAHKALEGWCEKLTAKAGLPKRDKDDKAVLWGNIWMKALEKWLRDYAGAKMYGTFADCLKEVALAMIGALDTI</sequence>
<proteinExistence type="predicted"/>
<keyword evidence="2" id="KW-1185">Reference proteome</keyword>
<dbReference type="AlphaFoldDB" id="A0A9Q8LIM2"/>